<dbReference type="SMART" id="SM00448">
    <property type="entry name" value="REC"/>
    <property type="match status" value="1"/>
</dbReference>
<evidence type="ECO:0000256" key="4">
    <source>
        <dbReference type="ARBA" id="ARBA00022840"/>
    </source>
</evidence>
<dbReference type="PROSITE" id="PS50011">
    <property type="entry name" value="PROTEIN_KINASE_DOM"/>
    <property type="match status" value="1"/>
</dbReference>
<evidence type="ECO:0000259" key="8">
    <source>
        <dbReference type="PROSITE" id="PS50011"/>
    </source>
</evidence>
<dbReference type="PANTHER" id="PTHR43289:SF34">
    <property type="entry name" value="SERINE_THREONINE-PROTEIN KINASE YBDM-RELATED"/>
    <property type="match status" value="1"/>
</dbReference>
<dbReference type="Pfam" id="PF00069">
    <property type="entry name" value="Pkinase"/>
    <property type="match status" value="1"/>
</dbReference>
<keyword evidence="3 10" id="KW-0418">Kinase</keyword>
<dbReference type="InterPro" id="IPR001789">
    <property type="entry name" value="Sig_transdc_resp-reg_receiver"/>
</dbReference>
<proteinExistence type="predicted"/>
<dbReference type="AlphaFoldDB" id="A0A0K1PZK2"/>
<dbReference type="SMART" id="SM00220">
    <property type="entry name" value="S_TKc"/>
    <property type="match status" value="1"/>
</dbReference>
<dbReference type="KEGG" id="llu:AKJ09_05586"/>
<keyword evidence="5" id="KW-0597">Phosphoprotein</keyword>
<keyword evidence="10" id="KW-0723">Serine/threonine-protein kinase</keyword>
<dbReference type="InterPro" id="IPR000719">
    <property type="entry name" value="Prot_kinase_dom"/>
</dbReference>
<dbReference type="Gene3D" id="3.30.200.20">
    <property type="entry name" value="Phosphorylase Kinase, domain 1"/>
    <property type="match status" value="1"/>
</dbReference>
<feature type="compositionally biased region" description="Basic and acidic residues" evidence="7">
    <location>
        <begin position="1"/>
        <end position="17"/>
    </location>
</feature>
<keyword evidence="1" id="KW-0808">Transferase</keyword>
<keyword evidence="4 6" id="KW-0067">ATP-binding</keyword>
<dbReference type="InterPro" id="IPR011006">
    <property type="entry name" value="CheY-like_superfamily"/>
</dbReference>
<feature type="domain" description="Response regulatory" evidence="9">
    <location>
        <begin position="396"/>
        <end position="514"/>
    </location>
</feature>
<dbReference type="GO" id="GO:0005524">
    <property type="term" value="F:ATP binding"/>
    <property type="evidence" value="ECO:0007669"/>
    <property type="project" value="UniProtKB-UniRule"/>
</dbReference>
<dbReference type="InterPro" id="IPR017441">
    <property type="entry name" value="Protein_kinase_ATP_BS"/>
</dbReference>
<dbReference type="Gene3D" id="1.10.510.10">
    <property type="entry name" value="Transferase(Phosphotransferase) domain 1"/>
    <property type="match status" value="1"/>
</dbReference>
<feature type="compositionally biased region" description="Basic and acidic residues" evidence="7">
    <location>
        <begin position="61"/>
        <end position="79"/>
    </location>
</feature>
<evidence type="ECO:0000313" key="10">
    <source>
        <dbReference type="EMBL" id="AKU98922.1"/>
    </source>
</evidence>
<dbReference type="Gene3D" id="3.40.50.2300">
    <property type="match status" value="1"/>
</dbReference>
<feature type="binding site" evidence="6">
    <location>
        <position position="125"/>
    </location>
    <ligand>
        <name>ATP</name>
        <dbReference type="ChEBI" id="CHEBI:30616"/>
    </ligand>
</feature>
<feature type="modified residue" description="4-aspartylphosphate" evidence="5">
    <location>
        <position position="447"/>
    </location>
</feature>
<dbReference type="SUPFAM" id="SSF56112">
    <property type="entry name" value="Protein kinase-like (PK-like)"/>
    <property type="match status" value="1"/>
</dbReference>
<dbReference type="SUPFAM" id="SSF52172">
    <property type="entry name" value="CheY-like"/>
    <property type="match status" value="1"/>
</dbReference>
<dbReference type="PANTHER" id="PTHR43289">
    <property type="entry name" value="MITOGEN-ACTIVATED PROTEIN KINASE KINASE KINASE 20-RELATED"/>
    <property type="match status" value="1"/>
</dbReference>
<feature type="compositionally biased region" description="Low complexity" evidence="7">
    <location>
        <begin position="47"/>
        <end position="56"/>
    </location>
</feature>
<keyword evidence="2 6" id="KW-0547">Nucleotide-binding</keyword>
<dbReference type="GO" id="GO:0004674">
    <property type="term" value="F:protein serine/threonine kinase activity"/>
    <property type="evidence" value="ECO:0007669"/>
    <property type="project" value="UniProtKB-KW"/>
</dbReference>
<protein>
    <submittedName>
        <fullName evidence="10">Serine/threonine protein kinase</fullName>
    </submittedName>
</protein>
<dbReference type="PROSITE" id="PS00107">
    <property type="entry name" value="PROTEIN_KINASE_ATP"/>
    <property type="match status" value="1"/>
</dbReference>
<dbReference type="PROSITE" id="PS50110">
    <property type="entry name" value="RESPONSE_REGULATORY"/>
    <property type="match status" value="1"/>
</dbReference>
<organism evidence="10 11">
    <name type="scientific">Labilithrix luteola</name>
    <dbReference type="NCBI Taxonomy" id="1391654"/>
    <lineage>
        <taxon>Bacteria</taxon>
        <taxon>Pseudomonadati</taxon>
        <taxon>Myxococcota</taxon>
        <taxon>Polyangia</taxon>
        <taxon>Polyangiales</taxon>
        <taxon>Labilitrichaceae</taxon>
        <taxon>Labilithrix</taxon>
    </lineage>
</organism>
<evidence type="ECO:0000259" key="9">
    <source>
        <dbReference type="PROSITE" id="PS50110"/>
    </source>
</evidence>
<feature type="compositionally biased region" description="Pro residues" evidence="7">
    <location>
        <begin position="522"/>
        <end position="531"/>
    </location>
</feature>
<feature type="region of interest" description="Disordered" evidence="7">
    <location>
        <begin position="1"/>
        <end position="80"/>
    </location>
</feature>
<dbReference type="InterPro" id="IPR011009">
    <property type="entry name" value="Kinase-like_dom_sf"/>
</dbReference>
<evidence type="ECO:0000256" key="6">
    <source>
        <dbReference type="PROSITE-ProRule" id="PRU10141"/>
    </source>
</evidence>
<evidence type="ECO:0000256" key="1">
    <source>
        <dbReference type="ARBA" id="ARBA00022679"/>
    </source>
</evidence>
<feature type="region of interest" description="Disordered" evidence="7">
    <location>
        <begin position="233"/>
        <end position="260"/>
    </location>
</feature>
<feature type="compositionally biased region" description="Basic and acidic residues" evidence="7">
    <location>
        <begin position="25"/>
        <end position="37"/>
    </location>
</feature>
<dbReference type="Proteomes" id="UP000064967">
    <property type="component" value="Chromosome"/>
</dbReference>
<evidence type="ECO:0000256" key="2">
    <source>
        <dbReference type="ARBA" id="ARBA00022741"/>
    </source>
</evidence>
<feature type="domain" description="Protein kinase" evidence="8">
    <location>
        <begin position="96"/>
        <end position="385"/>
    </location>
</feature>
<evidence type="ECO:0000256" key="7">
    <source>
        <dbReference type="SAM" id="MobiDB-lite"/>
    </source>
</evidence>
<evidence type="ECO:0000256" key="5">
    <source>
        <dbReference type="PROSITE-ProRule" id="PRU00169"/>
    </source>
</evidence>
<dbReference type="CDD" id="cd14014">
    <property type="entry name" value="STKc_PknB_like"/>
    <property type="match status" value="1"/>
</dbReference>
<dbReference type="CDD" id="cd17546">
    <property type="entry name" value="REC_hyHK_CKI1_RcsC-like"/>
    <property type="match status" value="1"/>
</dbReference>
<dbReference type="STRING" id="1391654.AKJ09_05586"/>
<feature type="compositionally biased region" description="Low complexity" evidence="7">
    <location>
        <begin position="233"/>
        <end position="247"/>
    </location>
</feature>
<name>A0A0K1PZK2_9BACT</name>
<accession>A0A0K1PZK2</accession>
<keyword evidence="11" id="KW-1185">Reference proteome</keyword>
<gene>
    <name evidence="10" type="ORF">AKJ09_05586</name>
</gene>
<feature type="region of interest" description="Disordered" evidence="7">
    <location>
        <begin position="512"/>
        <end position="531"/>
    </location>
</feature>
<sequence length="531" mass="58544">MKRKERDQARPRSERLGSRRASATHAREERHDARREALAPTIAHRMPLAGPASAAPAPEPVESRRRPTVTDDERRRSNDPLRSVGLYEGALVDRTYRVERALGVGGMGVVALAVDERLDRKVAIKFIRPELFAFPEMRTFFHNEARAMARVSHRNVLSVFAFGEHEGTPYFVMEYVDGNTADQWLRGRPSDTFPDLDEAVRILDQACLGVDAIHATSTVHRDLKPTNLLIDWGSGPRSRPDSSGPISLASPTSERSPDSGFRVAVGDLGVARVLDSATGGNFIVGSANCMAPEAALGEDEAPELANRRDIYALGCIAYELFTGKPPFVGQNDMNILSQHVLSEPVPPSRVRPGLSQGYDEVVLKALAKDPLKRWPTPEAFRRALLAEHTGSREPERILIADDDPDWRSIIGTSLATRFPEAVIDEVGDGEAALEAFEKNPYSVVLVDLRMPEMDGARLTLLLRRLEGAERTPIIVLTAEGGPRDWQRLSAIGADAFLVKPVNADDVELLIRRTMRSRHTPPKSTPTPRVSP</sequence>
<dbReference type="RefSeq" id="WP_205633801.1">
    <property type="nucleotide sequence ID" value="NZ_CP012333.1"/>
</dbReference>
<evidence type="ECO:0000313" key="11">
    <source>
        <dbReference type="Proteomes" id="UP000064967"/>
    </source>
</evidence>
<reference evidence="10 11" key="1">
    <citation type="submission" date="2015-08" db="EMBL/GenBank/DDBJ databases">
        <authorList>
            <person name="Babu N.S."/>
            <person name="Beckwith C.J."/>
            <person name="Beseler K.G."/>
            <person name="Brison A."/>
            <person name="Carone J.V."/>
            <person name="Caskin T.P."/>
            <person name="Diamond M."/>
            <person name="Durham M.E."/>
            <person name="Foxe J.M."/>
            <person name="Go M."/>
            <person name="Henderson B.A."/>
            <person name="Jones I.B."/>
            <person name="McGettigan J.A."/>
            <person name="Micheletti S.J."/>
            <person name="Nasrallah M.E."/>
            <person name="Ortiz D."/>
            <person name="Piller C.R."/>
            <person name="Privatt S.R."/>
            <person name="Schneider S.L."/>
            <person name="Sharp S."/>
            <person name="Smith T.C."/>
            <person name="Stanton J.D."/>
            <person name="Ullery H.E."/>
            <person name="Wilson R.J."/>
            <person name="Serrano M.G."/>
            <person name="Buck G."/>
            <person name="Lee V."/>
            <person name="Wang Y."/>
            <person name="Carvalho R."/>
            <person name="Voegtly L."/>
            <person name="Shi R."/>
            <person name="Duckworth R."/>
            <person name="Johnson A."/>
            <person name="Loviza R."/>
            <person name="Walstead R."/>
            <person name="Shah Z."/>
            <person name="Kiflezghi M."/>
            <person name="Wade K."/>
            <person name="Ball S.L."/>
            <person name="Bradley K.W."/>
            <person name="Asai D.J."/>
            <person name="Bowman C.A."/>
            <person name="Russell D.A."/>
            <person name="Pope W.H."/>
            <person name="Jacobs-Sera D."/>
            <person name="Hendrix R.W."/>
            <person name="Hatfull G.F."/>
        </authorList>
    </citation>
    <scope>NUCLEOTIDE SEQUENCE [LARGE SCALE GENOMIC DNA]</scope>
    <source>
        <strain evidence="10 11">DSM 27648</strain>
    </source>
</reference>
<dbReference type="Pfam" id="PF00072">
    <property type="entry name" value="Response_reg"/>
    <property type="match status" value="1"/>
</dbReference>
<dbReference type="GO" id="GO:0000160">
    <property type="term" value="P:phosphorelay signal transduction system"/>
    <property type="evidence" value="ECO:0007669"/>
    <property type="project" value="InterPro"/>
</dbReference>
<dbReference type="EMBL" id="CP012333">
    <property type="protein sequence ID" value="AKU98922.1"/>
    <property type="molecule type" value="Genomic_DNA"/>
</dbReference>
<evidence type="ECO:0000256" key="3">
    <source>
        <dbReference type="ARBA" id="ARBA00022777"/>
    </source>
</evidence>